<feature type="region of interest" description="Disordered" evidence="11">
    <location>
        <begin position="58"/>
        <end position="98"/>
    </location>
</feature>
<evidence type="ECO:0000313" key="13">
    <source>
        <dbReference type="EMBL" id="KAG8067105.1"/>
    </source>
</evidence>
<dbReference type="GO" id="GO:0009734">
    <property type="term" value="P:auxin-activated signaling pathway"/>
    <property type="evidence" value="ECO:0007669"/>
    <property type="project" value="UniProtKB-UniRule"/>
</dbReference>
<dbReference type="GO" id="GO:0005634">
    <property type="term" value="C:nucleus"/>
    <property type="evidence" value="ECO:0007669"/>
    <property type="project" value="UniProtKB-SubCell"/>
</dbReference>
<keyword evidence="5 10" id="KW-0678">Repressor</keyword>
<protein>
    <recommendedName>
        <fullName evidence="10">Auxin-responsive protein</fullName>
    </recommendedName>
</protein>
<reference evidence="13" key="2">
    <citation type="submission" date="2021-02" db="EMBL/GenBank/DDBJ databases">
        <authorList>
            <person name="Kimball J.A."/>
            <person name="Haas M.W."/>
            <person name="Macchietto M."/>
            <person name="Kono T."/>
            <person name="Duquette J."/>
            <person name="Shao M."/>
        </authorList>
    </citation>
    <scope>NUCLEOTIDE SEQUENCE</scope>
    <source>
        <tissue evidence="13">Fresh leaf tissue</tissue>
    </source>
</reference>
<dbReference type="PANTHER" id="PTHR31734">
    <property type="entry name" value="AUXIN-RESPONSIVE PROTEIN IAA17"/>
    <property type="match status" value="1"/>
</dbReference>
<feature type="region of interest" description="Disordered" evidence="11">
    <location>
        <begin position="145"/>
        <end position="164"/>
    </location>
</feature>
<dbReference type="InterPro" id="IPR003311">
    <property type="entry name" value="AUX_IAA"/>
</dbReference>
<evidence type="ECO:0000256" key="1">
    <source>
        <dbReference type="ARBA" id="ARBA00002159"/>
    </source>
</evidence>
<proteinExistence type="inferred from homology"/>
<evidence type="ECO:0000256" key="2">
    <source>
        <dbReference type="ARBA" id="ARBA00004123"/>
    </source>
</evidence>
<organism evidence="13 14">
    <name type="scientific">Zizania palustris</name>
    <name type="common">Northern wild rice</name>
    <dbReference type="NCBI Taxonomy" id="103762"/>
    <lineage>
        <taxon>Eukaryota</taxon>
        <taxon>Viridiplantae</taxon>
        <taxon>Streptophyta</taxon>
        <taxon>Embryophyta</taxon>
        <taxon>Tracheophyta</taxon>
        <taxon>Spermatophyta</taxon>
        <taxon>Magnoliopsida</taxon>
        <taxon>Liliopsida</taxon>
        <taxon>Poales</taxon>
        <taxon>Poaceae</taxon>
        <taxon>BOP clade</taxon>
        <taxon>Oryzoideae</taxon>
        <taxon>Oryzeae</taxon>
        <taxon>Zizaniinae</taxon>
        <taxon>Zizania</taxon>
    </lineage>
</organism>
<dbReference type="PROSITE" id="PS51257">
    <property type="entry name" value="PROKAR_LIPOPROTEIN"/>
    <property type="match status" value="1"/>
</dbReference>
<dbReference type="InterPro" id="IPR053793">
    <property type="entry name" value="PB1-like"/>
</dbReference>
<sequence>MEGKASDHESPPSSMDSCSSQRPPSPALSTASSGCLPATRRRRGLCTDLHLGLTLSSCSSVQTDSSTPSTPSSAVTTATTATTADHDDGGGGGGHGRRRSLFVKVYMEGVPIGRKLDLLPLDGYSGLRAQLAAMFKASIAHPGAKDRHQQQLVGGGERSKKKTRDHVLTYEDQEGDWMMVGDVPWEYGYYIYKLSDHQMLFLFNYLSDCSSNCSMRLLFNPSFFFLLMGRQFLASVKRLRIARADDPYCNAE</sequence>
<name>A0A8J5SUE2_ZIZPA</name>
<feature type="compositionally biased region" description="Low complexity" evidence="11">
    <location>
        <begin position="11"/>
        <end position="22"/>
    </location>
</feature>
<dbReference type="Proteomes" id="UP000729402">
    <property type="component" value="Unassembled WGS sequence"/>
</dbReference>
<comment type="subcellular location">
    <subcellularLocation>
        <location evidence="2 10">Nucleus</location>
    </subcellularLocation>
</comment>
<dbReference type="GO" id="GO:0006355">
    <property type="term" value="P:regulation of DNA-templated transcription"/>
    <property type="evidence" value="ECO:0007669"/>
    <property type="project" value="InterPro"/>
</dbReference>
<feature type="region of interest" description="Disordered" evidence="11">
    <location>
        <begin position="1"/>
        <end position="34"/>
    </location>
</feature>
<keyword evidence="9 10" id="KW-0927">Auxin signaling pathway</keyword>
<comment type="similarity">
    <text evidence="3 10">Belongs to the Aux/IAA family.</text>
</comment>
<evidence type="ECO:0000256" key="9">
    <source>
        <dbReference type="ARBA" id="ARBA00023294"/>
    </source>
</evidence>
<dbReference type="PANTHER" id="PTHR31734:SF94">
    <property type="entry name" value="AUXIN-RESPONSIVE PROTEIN IAA30"/>
    <property type="match status" value="1"/>
</dbReference>
<evidence type="ECO:0000256" key="11">
    <source>
        <dbReference type="SAM" id="MobiDB-lite"/>
    </source>
</evidence>
<keyword evidence="7 10" id="KW-0804">Transcription</keyword>
<keyword evidence="8 10" id="KW-0539">Nucleus</keyword>
<dbReference type="AlphaFoldDB" id="A0A8J5SUE2"/>
<evidence type="ECO:0000256" key="3">
    <source>
        <dbReference type="ARBA" id="ARBA00006728"/>
    </source>
</evidence>
<dbReference type="OrthoDB" id="652411at2759"/>
<evidence type="ECO:0000256" key="8">
    <source>
        <dbReference type="ARBA" id="ARBA00023242"/>
    </source>
</evidence>
<keyword evidence="14" id="KW-1185">Reference proteome</keyword>
<dbReference type="InterPro" id="IPR033389">
    <property type="entry name" value="AUX/IAA_dom"/>
</dbReference>
<dbReference type="Pfam" id="PF02309">
    <property type="entry name" value="AUX_IAA"/>
    <property type="match status" value="1"/>
</dbReference>
<dbReference type="EMBL" id="JAAALK010000284">
    <property type="protein sequence ID" value="KAG8067105.1"/>
    <property type="molecule type" value="Genomic_DNA"/>
</dbReference>
<accession>A0A8J5SUE2</accession>
<evidence type="ECO:0000256" key="5">
    <source>
        <dbReference type="ARBA" id="ARBA00022491"/>
    </source>
</evidence>
<keyword evidence="6 10" id="KW-0805">Transcription regulation</keyword>
<evidence type="ECO:0000256" key="7">
    <source>
        <dbReference type="ARBA" id="ARBA00023163"/>
    </source>
</evidence>
<gene>
    <name evidence="13" type="ORF">GUJ93_ZPchr0005g15433</name>
</gene>
<comment type="function">
    <text evidence="1 10">Aux/IAA proteins are short-lived transcriptional factors that function as repressors of early auxin response genes at low auxin concentrations.</text>
</comment>
<evidence type="ECO:0000256" key="4">
    <source>
        <dbReference type="ARBA" id="ARBA00011726"/>
    </source>
</evidence>
<reference evidence="13" key="1">
    <citation type="journal article" date="2021" name="bioRxiv">
        <title>Whole Genome Assembly and Annotation of Northern Wild Rice, Zizania palustris L., Supports a Whole Genome Duplication in the Zizania Genus.</title>
        <authorList>
            <person name="Haas M."/>
            <person name="Kono T."/>
            <person name="Macchietto M."/>
            <person name="Millas R."/>
            <person name="McGilp L."/>
            <person name="Shao M."/>
            <person name="Duquette J."/>
            <person name="Hirsch C.N."/>
            <person name="Kimball J."/>
        </authorList>
    </citation>
    <scope>NUCLEOTIDE SEQUENCE</scope>
    <source>
        <tissue evidence="13">Fresh leaf tissue</tissue>
    </source>
</reference>
<feature type="compositionally biased region" description="Basic and acidic residues" evidence="11">
    <location>
        <begin position="1"/>
        <end position="10"/>
    </location>
</feature>
<feature type="domain" description="PB1" evidence="12">
    <location>
        <begin position="100"/>
        <end position="205"/>
    </location>
</feature>
<evidence type="ECO:0000256" key="6">
    <source>
        <dbReference type="ARBA" id="ARBA00023015"/>
    </source>
</evidence>
<feature type="compositionally biased region" description="Low complexity" evidence="11">
    <location>
        <begin position="58"/>
        <end position="83"/>
    </location>
</feature>
<evidence type="ECO:0000313" key="14">
    <source>
        <dbReference type="Proteomes" id="UP000729402"/>
    </source>
</evidence>
<dbReference type="PROSITE" id="PS51745">
    <property type="entry name" value="PB1"/>
    <property type="match status" value="1"/>
</dbReference>
<comment type="caution">
    <text evidence="13">The sequence shown here is derived from an EMBL/GenBank/DDBJ whole genome shotgun (WGS) entry which is preliminary data.</text>
</comment>
<evidence type="ECO:0000259" key="12">
    <source>
        <dbReference type="PROSITE" id="PS51745"/>
    </source>
</evidence>
<evidence type="ECO:0000256" key="10">
    <source>
        <dbReference type="RuleBase" id="RU004549"/>
    </source>
</evidence>
<comment type="subunit">
    <text evidence="4 10">Homodimers and heterodimers.</text>
</comment>